<feature type="region of interest" description="Disordered" evidence="12">
    <location>
        <begin position="787"/>
        <end position="869"/>
    </location>
</feature>
<evidence type="ECO:0000256" key="13">
    <source>
        <dbReference type="SAM" id="Phobius"/>
    </source>
</evidence>
<evidence type="ECO:0000256" key="4">
    <source>
        <dbReference type="ARBA" id="ARBA00022824"/>
    </source>
</evidence>
<accession>A0A914DP24</accession>
<evidence type="ECO:0000256" key="6">
    <source>
        <dbReference type="ARBA" id="ARBA00023136"/>
    </source>
</evidence>
<dbReference type="InterPro" id="IPR012919">
    <property type="entry name" value="SUN_dom"/>
</dbReference>
<evidence type="ECO:0000256" key="12">
    <source>
        <dbReference type="SAM" id="MobiDB-lite"/>
    </source>
</evidence>
<feature type="region of interest" description="Disordered" evidence="12">
    <location>
        <begin position="66"/>
        <end position="114"/>
    </location>
</feature>
<keyword evidence="7" id="KW-0325">Glycoprotein</keyword>
<dbReference type="PANTHER" id="PTHR12953:SF0">
    <property type="entry name" value="SUN DOMAIN-CONTAINING OSSIFICATION FACTOR"/>
    <property type="match status" value="1"/>
</dbReference>
<comment type="similarity">
    <text evidence="9">Belongs to the SLP1 family.</text>
</comment>
<dbReference type="AlphaFoldDB" id="A0A914DP24"/>
<dbReference type="PROSITE" id="PS51469">
    <property type="entry name" value="SUN"/>
    <property type="match status" value="1"/>
</dbReference>
<dbReference type="Gene3D" id="2.60.120.260">
    <property type="entry name" value="Galactose-binding domain-like"/>
    <property type="match status" value="1"/>
</dbReference>
<comment type="subunit">
    <text evidence="10">Interacts with EMP65.</text>
</comment>
<name>A0A914DP24_9BILA</name>
<keyword evidence="6 13" id="KW-0472">Membrane</keyword>
<evidence type="ECO:0000256" key="2">
    <source>
        <dbReference type="ARBA" id="ARBA00022692"/>
    </source>
</evidence>
<feature type="coiled-coil region" evidence="11">
    <location>
        <begin position="645"/>
        <end position="687"/>
    </location>
</feature>
<feature type="region of interest" description="Disordered" evidence="12">
    <location>
        <begin position="552"/>
        <end position="606"/>
    </location>
</feature>
<dbReference type="Pfam" id="PF07738">
    <property type="entry name" value="Sad1_UNC"/>
    <property type="match status" value="1"/>
</dbReference>
<evidence type="ECO:0000256" key="8">
    <source>
        <dbReference type="ARBA" id="ARBA00046288"/>
    </source>
</evidence>
<keyword evidence="5 13" id="KW-1133">Transmembrane helix</keyword>
<evidence type="ECO:0000313" key="17">
    <source>
        <dbReference type="WBParaSite" id="ACRNAN_scaffold342.g9522.t2"/>
    </source>
</evidence>
<feature type="compositionally biased region" description="Basic and acidic residues" evidence="12">
    <location>
        <begin position="97"/>
        <end position="106"/>
    </location>
</feature>
<sequence>MNMKIYWSFCLILFTTQVYSIDVCSSPSYIISSILRGSIPLRSLSSILRGSIPLRSLRPAISQENHIETDPSCPKPGIHEIEPSVQQCGPDNLSTDDSTKHTKTKLENGSITQESEEQIAAKNLSEPPMATFEEWTKEKLSKQEKRKPFVASEQEKANADDPTNTTPETIEIKEEIRVVQEQMFIVPITTAKRNYASKECGAKIVFANPEAENKGAILNDKEKDEYMRNPCEKAQNKFLVIELCETIQPTIVEIANFELFSSNPREFRVSISERYPAIEWIDAGEFIAQDTRDIQTFSIIPKGSYAKFVRLELLSHYGKEHYCTLSLFRIYGISMVDEYEAEADAIIEGQPIQEITTIVHESVESIKALHEQALIDTQNSTNFDNSQVKSIETQETIKEPIDEKRDENKSRDIVGTVVNVVGNVFGTAIGKFLPFKLEGSNKTYVWRLSDCWMCPKKKSDARRSFPFCLAFNQQKYHTLFVKKVNKSTEKPVKAVILLPKLTRGQEKMLYLLQSWLTELSLQNQCVNETKITESKPQTPEIVVTDVKITTEPVTSTKPQPVSKGTSADPETNLSTAPLKNGNGGNGNKPENIANGNGMPRYDPLPGIRPSHKESIFMKLNKRLTALELNISLSSEYLSELSRRYVAQTEENKKQHERVLKAVEEITNESAKQLKAQFSEQIIDLQQQIAGLANILRSITSLHTTNQSPYPISVTEMPPGANCMPDQKTPLLYSEDHLWTTEQIIYIVIGAQFVTLLFVFLFTVMLQHLRQSKNELTHEEVQKMIRQELDSRNNEKQRCSPDIDRQVSLPPSNKDLKRKKKKRKLSILTGSSAEPWDSAMETSSSLPPTGTPTPSELSSEIEHPNFNKENGYAAQTPLASEQPLRIKFDRLANFSLVDTNSLSVLQVSEEPIAQCSSPPWKLVIPNKSKKKNQT</sequence>
<dbReference type="Proteomes" id="UP000887540">
    <property type="component" value="Unplaced"/>
</dbReference>
<keyword evidence="4" id="KW-0256">Endoplasmic reticulum</keyword>
<comment type="subcellular location">
    <subcellularLocation>
        <location evidence="8">Endomembrane system</location>
        <topology evidence="8">Single-pass type I membrane protein</topology>
    </subcellularLocation>
    <subcellularLocation>
        <location evidence="1">Endoplasmic reticulum membrane</location>
        <topology evidence="1">Single-pass membrane protein</topology>
    </subcellularLocation>
</comment>
<dbReference type="FunFam" id="2.60.120.260:FF:000099">
    <property type="entry name" value="Uncharacterized protein, isoform C"/>
    <property type="match status" value="1"/>
</dbReference>
<keyword evidence="3 14" id="KW-0732">Signal</keyword>
<proteinExistence type="inferred from homology"/>
<evidence type="ECO:0000256" key="7">
    <source>
        <dbReference type="ARBA" id="ARBA00023180"/>
    </source>
</evidence>
<dbReference type="InterPro" id="IPR045120">
    <property type="entry name" value="Suco/Slp1-like"/>
</dbReference>
<keyword evidence="2 13" id="KW-0812">Transmembrane</keyword>
<evidence type="ECO:0000256" key="14">
    <source>
        <dbReference type="SAM" id="SignalP"/>
    </source>
</evidence>
<evidence type="ECO:0000256" key="9">
    <source>
        <dbReference type="ARBA" id="ARBA00061226"/>
    </source>
</evidence>
<feature type="region of interest" description="Disordered" evidence="12">
    <location>
        <begin position="139"/>
        <end position="167"/>
    </location>
</feature>
<feature type="signal peptide" evidence="14">
    <location>
        <begin position="1"/>
        <end position="20"/>
    </location>
</feature>
<feature type="compositionally biased region" description="Basic and acidic residues" evidence="12">
    <location>
        <begin position="139"/>
        <end position="159"/>
    </location>
</feature>
<evidence type="ECO:0000256" key="10">
    <source>
        <dbReference type="ARBA" id="ARBA00064635"/>
    </source>
</evidence>
<reference evidence="17" key="1">
    <citation type="submission" date="2022-11" db="UniProtKB">
        <authorList>
            <consortium name="WormBaseParasite"/>
        </authorList>
    </citation>
    <scope>IDENTIFICATION</scope>
</reference>
<feature type="chain" id="PRO_5037663446" evidence="14">
    <location>
        <begin position="21"/>
        <end position="933"/>
    </location>
</feature>
<feature type="compositionally biased region" description="Basic and acidic residues" evidence="12">
    <location>
        <begin position="787"/>
        <end position="804"/>
    </location>
</feature>
<evidence type="ECO:0000256" key="5">
    <source>
        <dbReference type="ARBA" id="ARBA00022989"/>
    </source>
</evidence>
<dbReference type="GO" id="GO:0034975">
    <property type="term" value="P:protein folding in endoplasmic reticulum"/>
    <property type="evidence" value="ECO:0007669"/>
    <property type="project" value="TreeGrafter"/>
</dbReference>
<protein>
    <submittedName>
        <fullName evidence="17">SUN domain-containing protein</fullName>
    </submittedName>
</protein>
<keyword evidence="11" id="KW-0175">Coiled coil</keyword>
<evidence type="ECO:0000256" key="1">
    <source>
        <dbReference type="ARBA" id="ARBA00004389"/>
    </source>
</evidence>
<keyword evidence="16" id="KW-1185">Reference proteome</keyword>
<evidence type="ECO:0000313" key="16">
    <source>
        <dbReference type="Proteomes" id="UP000887540"/>
    </source>
</evidence>
<dbReference type="PANTHER" id="PTHR12953">
    <property type="entry name" value="MEMBRANE PROTEIN CH1 RELATED"/>
    <property type="match status" value="1"/>
</dbReference>
<feature type="compositionally biased region" description="Polar residues" evidence="12">
    <location>
        <begin position="552"/>
        <end position="577"/>
    </location>
</feature>
<feature type="domain" description="SUN" evidence="15">
    <location>
        <begin position="157"/>
        <end position="335"/>
    </location>
</feature>
<evidence type="ECO:0000256" key="3">
    <source>
        <dbReference type="ARBA" id="ARBA00022729"/>
    </source>
</evidence>
<dbReference type="GO" id="GO:0005789">
    <property type="term" value="C:endoplasmic reticulum membrane"/>
    <property type="evidence" value="ECO:0007669"/>
    <property type="project" value="UniProtKB-SubCell"/>
</dbReference>
<dbReference type="WBParaSite" id="ACRNAN_scaffold342.g9522.t2">
    <property type="protein sequence ID" value="ACRNAN_scaffold342.g9522.t2"/>
    <property type="gene ID" value="ACRNAN_scaffold342.g9522"/>
</dbReference>
<feature type="compositionally biased region" description="Polar residues" evidence="12">
    <location>
        <begin position="84"/>
        <end position="93"/>
    </location>
</feature>
<organism evidence="16 17">
    <name type="scientific">Acrobeloides nanus</name>
    <dbReference type="NCBI Taxonomy" id="290746"/>
    <lineage>
        <taxon>Eukaryota</taxon>
        <taxon>Metazoa</taxon>
        <taxon>Ecdysozoa</taxon>
        <taxon>Nematoda</taxon>
        <taxon>Chromadorea</taxon>
        <taxon>Rhabditida</taxon>
        <taxon>Tylenchina</taxon>
        <taxon>Cephalobomorpha</taxon>
        <taxon>Cephaloboidea</taxon>
        <taxon>Cephalobidae</taxon>
        <taxon>Acrobeloides</taxon>
    </lineage>
</organism>
<feature type="compositionally biased region" description="Basic residues" evidence="12">
    <location>
        <begin position="815"/>
        <end position="824"/>
    </location>
</feature>
<evidence type="ECO:0000256" key="11">
    <source>
        <dbReference type="SAM" id="Coils"/>
    </source>
</evidence>
<feature type="transmembrane region" description="Helical" evidence="13">
    <location>
        <begin position="743"/>
        <end position="765"/>
    </location>
</feature>
<feature type="compositionally biased region" description="Low complexity" evidence="12">
    <location>
        <begin position="840"/>
        <end position="857"/>
    </location>
</feature>
<evidence type="ECO:0000259" key="15">
    <source>
        <dbReference type="PROSITE" id="PS51469"/>
    </source>
</evidence>